<feature type="transmembrane region" description="Helical" evidence="5">
    <location>
        <begin position="191"/>
        <end position="211"/>
    </location>
</feature>
<feature type="transmembrane region" description="Helical" evidence="5">
    <location>
        <begin position="348"/>
        <end position="368"/>
    </location>
</feature>
<accession>A0ABS4JIR1</accession>
<dbReference type="Pfam" id="PF12698">
    <property type="entry name" value="ABC2_membrane_3"/>
    <property type="match status" value="1"/>
</dbReference>
<dbReference type="RefSeq" id="WP_209863188.1">
    <property type="nucleotide sequence ID" value="NZ_JAGGLD010000004.1"/>
</dbReference>
<keyword evidence="3 5" id="KW-1133">Transmembrane helix</keyword>
<keyword evidence="4 5" id="KW-0472">Membrane</keyword>
<feature type="domain" description="ABC-2 type transporter transmembrane" evidence="6">
    <location>
        <begin position="18"/>
        <end position="363"/>
    </location>
</feature>
<evidence type="ECO:0000256" key="5">
    <source>
        <dbReference type="SAM" id="Phobius"/>
    </source>
</evidence>
<dbReference type="Gene3D" id="3.40.1710.10">
    <property type="entry name" value="abc type-2 transporter like domain"/>
    <property type="match status" value="1"/>
</dbReference>
<evidence type="ECO:0000313" key="8">
    <source>
        <dbReference type="Proteomes" id="UP001519288"/>
    </source>
</evidence>
<keyword evidence="8" id="KW-1185">Reference proteome</keyword>
<dbReference type="InterPro" id="IPR051328">
    <property type="entry name" value="T7SS_ABC-Transporter"/>
</dbReference>
<feature type="transmembrane region" description="Helical" evidence="5">
    <location>
        <begin position="232"/>
        <end position="254"/>
    </location>
</feature>
<proteinExistence type="predicted"/>
<comment type="subcellular location">
    <subcellularLocation>
        <location evidence="1">Membrane</location>
        <topology evidence="1">Multi-pass membrane protein</topology>
    </subcellularLocation>
</comment>
<evidence type="ECO:0000256" key="3">
    <source>
        <dbReference type="ARBA" id="ARBA00022989"/>
    </source>
</evidence>
<sequence>MLHTFKGLLRKPPTIIGLIMAFAFQIIFCVVWMTGYSGVNDRVKDFHIAIVNEAGATGQAISQQLASKLPFQIKEEKAQQAADLLNSRDVQMIVTIPSGFKEALTTPGTEAKLQFTINESNPVTIKSVMQNTANQIAESVNRNAAGQGTTAVLEQLHLPATQATATSQALQNKVSADLIYTNKVDGMNNQMVPMMLVLASFVGAMIMGMNVQQGAAIMAKFANKWSIFISRSVLNLITAVVVSLVGSTLVVLLGGQTAHGFLGLWLFLSLFLATFMLFSQMFLMVFGMAGMLVNAIMLSLQLVSSGAMVPRSLLSSTFQTIGDFLPATYAVEGLMNLQFGGPGVGPDVTALVIVSGVSLVISAIAVALHKSNPLPLPLESTDIAEPATI</sequence>
<protein>
    <submittedName>
        <fullName evidence="7">Phage infection (PIP) family protein YhgE</fullName>
    </submittedName>
</protein>
<feature type="transmembrane region" description="Helical" evidence="5">
    <location>
        <begin position="260"/>
        <end position="278"/>
    </location>
</feature>
<name>A0ABS4JIR1_9BACL</name>
<comment type="caution">
    <text evidence="7">The sequence shown here is derived from an EMBL/GenBank/DDBJ whole genome shotgun (WGS) entry which is preliminary data.</text>
</comment>
<evidence type="ECO:0000313" key="7">
    <source>
        <dbReference type="EMBL" id="MBP2001589.1"/>
    </source>
</evidence>
<organism evidence="7 8">
    <name type="scientific">Paenibacillus shirakamiensis</name>
    <dbReference type="NCBI Taxonomy" id="1265935"/>
    <lineage>
        <taxon>Bacteria</taxon>
        <taxon>Bacillati</taxon>
        <taxon>Bacillota</taxon>
        <taxon>Bacilli</taxon>
        <taxon>Bacillales</taxon>
        <taxon>Paenibacillaceae</taxon>
        <taxon>Paenibacillus</taxon>
    </lineage>
</organism>
<gene>
    <name evidence="7" type="ORF">J2Z69_002634</name>
</gene>
<feature type="transmembrane region" description="Helical" evidence="5">
    <location>
        <begin position="12"/>
        <end position="33"/>
    </location>
</feature>
<dbReference type="Proteomes" id="UP001519288">
    <property type="component" value="Unassembled WGS sequence"/>
</dbReference>
<dbReference type="PANTHER" id="PTHR43077:SF10">
    <property type="entry name" value="TRANSPORT PERMEASE PROTEIN"/>
    <property type="match status" value="1"/>
</dbReference>
<keyword evidence="2 5" id="KW-0812">Transmembrane</keyword>
<evidence type="ECO:0000259" key="6">
    <source>
        <dbReference type="Pfam" id="PF12698"/>
    </source>
</evidence>
<dbReference type="PANTHER" id="PTHR43077">
    <property type="entry name" value="TRANSPORT PERMEASE YVFS-RELATED"/>
    <property type="match status" value="1"/>
</dbReference>
<evidence type="ECO:0000256" key="4">
    <source>
        <dbReference type="ARBA" id="ARBA00023136"/>
    </source>
</evidence>
<evidence type="ECO:0000256" key="2">
    <source>
        <dbReference type="ARBA" id="ARBA00022692"/>
    </source>
</evidence>
<dbReference type="EMBL" id="JAGGLD010000004">
    <property type="protein sequence ID" value="MBP2001589.1"/>
    <property type="molecule type" value="Genomic_DNA"/>
</dbReference>
<evidence type="ECO:0000256" key="1">
    <source>
        <dbReference type="ARBA" id="ARBA00004141"/>
    </source>
</evidence>
<reference evidence="7 8" key="1">
    <citation type="submission" date="2021-03" db="EMBL/GenBank/DDBJ databases">
        <title>Genomic Encyclopedia of Type Strains, Phase IV (KMG-IV): sequencing the most valuable type-strain genomes for metagenomic binning, comparative biology and taxonomic classification.</title>
        <authorList>
            <person name="Goeker M."/>
        </authorList>
    </citation>
    <scope>NUCLEOTIDE SEQUENCE [LARGE SCALE GENOMIC DNA]</scope>
    <source>
        <strain evidence="7 8">DSM 26806</strain>
    </source>
</reference>
<dbReference type="InterPro" id="IPR013525">
    <property type="entry name" value="ABC2_TM"/>
</dbReference>